<organism evidence="15 16">
    <name type="scientific">Kangiella profundi</name>
    <dbReference type="NCBI Taxonomy" id="1561924"/>
    <lineage>
        <taxon>Bacteria</taxon>
        <taxon>Pseudomonadati</taxon>
        <taxon>Pseudomonadota</taxon>
        <taxon>Gammaproteobacteria</taxon>
        <taxon>Kangiellales</taxon>
        <taxon>Kangiellaceae</taxon>
        <taxon>Kangiella</taxon>
    </lineage>
</organism>
<dbReference type="RefSeq" id="WP_106645712.1">
    <property type="nucleotide sequence ID" value="NZ_BMGO01000001.1"/>
</dbReference>
<accession>A0A2K9AV46</accession>
<evidence type="ECO:0000256" key="12">
    <source>
        <dbReference type="ARBA" id="ARBA00023315"/>
    </source>
</evidence>
<dbReference type="HAMAP" id="MF_00393">
    <property type="entry name" value="Glyc3P_acyltrans"/>
    <property type="match status" value="1"/>
</dbReference>
<dbReference type="Proteomes" id="UP000232693">
    <property type="component" value="Chromosome"/>
</dbReference>
<comment type="catalytic activity">
    <reaction evidence="13 14">
        <text>sn-glycerol 3-phosphate + an acyl-CoA = a 1-acyl-sn-glycero-3-phosphate + CoA</text>
        <dbReference type="Rhea" id="RHEA:15325"/>
        <dbReference type="ChEBI" id="CHEBI:57287"/>
        <dbReference type="ChEBI" id="CHEBI:57597"/>
        <dbReference type="ChEBI" id="CHEBI:57970"/>
        <dbReference type="ChEBI" id="CHEBI:58342"/>
        <dbReference type="EC" id="2.3.1.15"/>
    </reaction>
</comment>
<evidence type="ECO:0000256" key="1">
    <source>
        <dbReference type="ARBA" id="ARBA00004413"/>
    </source>
</evidence>
<dbReference type="KEGG" id="kpd:CW740_00470"/>
<dbReference type="SMART" id="SM00563">
    <property type="entry name" value="PlsC"/>
    <property type="match status" value="1"/>
</dbReference>
<comment type="pathway">
    <text evidence="2 14">Phospholipid metabolism; CDP-diacylglycerol biosynthesis; CDP-diacylglycerol from sn-glycerol 3-phosphate: step 1/3.</text>
</comment>
<comment type="domain">
    <text evidence="14">The HXXXXD motif is essential for acyltransferase activity and may constitute the binding site for the phosphate moiety of the glycerol-3-phosphate.</text>
</comment>
<dbReference type="PIRSF" id="PIRSF000437">
    <property type="entry name" value="GPAT_DHAPAT"/>
    <property type="match status" value="1"/>
</dbReference>
<evidence type="ECO:0000256" key="5">
    <source>
        <dbReference type="ARBA" id="ARBA00013113"/>
    </source>
</evidence>
<comment type="subcellular location">
    <subcellularLocation>
        <location evidence="1 14">Cell membrane</location>
        <topology evidence="1 14">Peripheral membrane protein</topology>
        <orientation evidence="1 14">Cytoplasmic side</orientation>
    </subcellularLocation>
</comment>
<dbReference type="InterPro" id="IPR041728">
    <property type="entry name" value="GPAT/DHAPAT_LPLAT"/>
</dbReference>
<dbReference type="NCBIfam" id="NF003441">
    <property type="entry name" value="PRK04974.1"/>
    <property type="match status" value="1"/>
</dbReference>
<dbReference type="OrthoDB" id="335193at2"/>
<reference evidence="15 16" key="1">
    <citation type="submission" date="2017-12" db="EMBL/GenBank/DDBJ databases">
        <title>Kangiella profundi FT102 completed genome.</title>
        <authorList>
            <person name="Xu J."/>
            <person name="Wang J."/>
            <person name="Lu Y."/>
        </authorList>
    </citation>
    <scope>NUCLEOTIDE SEQUENCE [LARGE SCALE GENOMIC DNA]</scope>
    <source>
        <strain evidence="15 16">FT102</strain>
    </source>
</reference>
<evidence type="ECO:0000256" key="13">
    <source>
        <dbReference type="ARBA" id="ARBA00048427"/>
    </source>
</evidence>
<dbReference type="Pfam" id="PF01553">
    <property type="entry name" value="Acyltransferase"/>
    <property type="match status" value="1"/>
</dbReference>
<keyword evidence="11 14" id="KW-1208">Phospholipid metabolism</keyword>
<evidence type="ECO:0000256" key="9">
    <source>
        <dbReference type="ARBA" id="ARBA00023136"/>
    </source>
</evidence>
<protein>
    <recommendedName>
        <fullName evidence="6 14">Glycerol-3-phosphate acyltransferase</fullName>
        <shortName evidence="14">GPAT</shortName>
        <ecNumber evidence="5 14">2.3.1.15</ecNumber>
    </recommendedName>
</protein>
<dbReference type="SUPFAM" id="SSF69593">
    <property type="entry name" value="Glycerol-3-phosphate (1)-acyltransferase"/>
    <property type="match status" value="1"/>
</dbReference>
<dbReference type="InterPro" id="IPR028354">
    <property type="entry name" value="GPAT_PlsB"/>
</dbReference>
<keyword evidence="8 14" id="KW-0808">Transferase</keyword>
<comment type="similarity">
    <text evidence="4 14">Belongs to the GPAT/DAPAT family.</text>
</comment>
<dbReference type="GO" id="GO:0005886">
    <property type="term" value="C:plasma membrane"/>
    <property type="evidence" value="ECO:0007669"/>
    <property type="project" value="UniProtKB-SubCell"/>
</dbReference>
<dbReference type="InterPro" id="IPR022284">
    <property type="entry name" value="GPAT/DHAPAT"/>
</dbReference>
<sequence length="850" mass="96970">MSISSSLKNLTVSLLRLPLKLLVREQGAPSDPKKEFELNNDDHIIYVLRTQSMTAIELLRRQASQLELPSARATDKKLAVPESGSCLFLNTRPGIIRRSKVNAAHKQSLAKLVQAQKVNPEKSFKLVPVSIYWGRNPGKENSFLRYFMSNVEQSGRIAKFFILLFLGRQCLVQYGEPIALNSSEVNLDNPAEKTAHKISRILRVHFNRQWVATVGPRTQNRRDLIDGIVASDLVQDALEREMRKTGKSRSQIEKQAGKYVKEIAANFSPRMIRFLSTTLTRLWNKIYAGIEVNNLKEVRQLAKDYELVYVPCHRSHADYLLLSYQLYHEGLVPPHIAAGINLNFWPIGSVLRRGGAFFLRRSFRGNKLYTAVFNEYLYRLFNKGIPVEYFQEGGRSRTGRLLTPKTGMLAMTVQSMLRGVRRPIVFVPVYIGYERMFEGKSYVGELRGHAKKQESVGQLLGVRKALKRFYGKVYLNFGQPLALEDYLKQQQIDWNEFQGQAQARPDWLSNFVVDLGDEINRRINAAVSLNSVCLVSLSLLATPRLAMDKQELIAHLDLLMTLARQAPYSDHINIPEESGEELLETAQKLGMVQEINDPAGDVISIEGDEAILSTYYSNNILHVFALPSLIASIFQRHDDVTHEHIINAVKTVYPFLHQELYVRWNIEELDQRAEQLIQTMLDNKLLLKRGDEYVPADSEAPQWSRLMLLAQAVQPALQRYAMSLTILFSLKPEQVIHRAELEQESQKLAQRIAALYGINAPEFFDKNLFKTQVKVLKEQGWVEHREGIGMRATKSCDDLYQSILSMLSVPVQQGLQQAARSLRQQARDQILLVDENSPKLEVQDDSQKED</sequence>
<dbReference type="GO" id="GO:0006631">
    <property type="term" value="P:fatty acid metabolic process"/>
    <property type="evidence" value="ECO:0007669"/>
    <property type="project" value="TreeGrafter"/>
</dbReference>
<dbReference type="AlphaFoldDB" id="A0A2K9AV46"/>
<evidence type="ECO:0000256" key="2">
    <source>
        <dbReference type="ARBA" id="ARBA00004765"/>
    </source>
</evidence>
<dbReference type="Pfam" id="PF19277">
    <property type="entry name" value="GPAT_C"/>
    <property type="match status" value="1"/>
</dbReference>
<dbReference type="NCBIfam" id="TIGR03703">
    <property type="entry name" value="plsB"/>
    <property type="match status" value="1"/>
</dbReference>
<evidence type="ECO:0000256" key="6">
    <source>
        <dbReference type="ARBA" id="ARBA00013432"/>
    </source>
</evidence>
<dbReference type="EC" id="2.3.1.15" evidence="5 14"/>
<dbReference type="GO" id="GO:0016024">
    <property type="term" value="P:CDP-diacylglycerol biosynthetic process"/>
    <property type="evidence" value="ECO:0007669"/>
    <property type="project" value="UniProtKB-UniRule"/>
</dbReference>
<keyword evidence="10 14" id="KW-0594">Phospholipid biosynthesis</keyword>
<keyword evidence="9 14" id="KW-0472">Membrane</keyword>
<evidence type="ECO:0000256" key="10">
    <source>
        <dbReference type="ARBA" id="ARBA00023209"/>
    </source>
</evidence>
<dbReference type="GO" id="GO:0004366">
    <property type="term" value="F:glycerol-3-phosphate O-acyltransferase activity"/>
    <property type="evidence" value="ECO:0007669"/>
    <property type="project" value="UniProtKB-UniRule"/>
</dbReference>
<evidence type="ECO:0000256" key="14">
    <source>
        <dbReference type="HAMAP-Rule" id="MF_00393"/>
    </source>
</evidence>
<name>A0A2K9AV46_9GAMM</name>
<evidence type="ECO:0000256" key="11">
    <source>
        <dbReference type="ARBA" id="ARBA00023264"/>
    </source>
</evidence>
<dbReference type="EMBL" id="CP025120">
    <property type="protein sequence ID" value="AUD77789.1"/>
    <property type="molecule type" value="Genomic_DNA"/>
</dbReference>
<keyword evidence="16" id="KW-1185">Reference proteome</keyword>
<keyword evidence="14" id="KW-0444">Lipid biosynthesis</keyword>
<evidence type="ECO:0000256" key="3">
    <source>
        <dbReference type="ARBA" id="ARBA00005189"/>
    </source>
</evidence>
<keyword evidence="7 14" id="KW-1003">Cell membrane</keyword>
<comment type="pathway">
    <text evidence="3">Lipid metabolism.</text>
</comment>
<evidence type="ECO:0000313" key="15">
    <source>
        <dbReference type="EMBL" id="AUD77789.1"/>
    </source>
</evidence>
<evidence type="ECO:0000256" key="8">
    <source>
        <dbReference type="ARBA" id="ARBA00022679"/>
    </source>
</evidence>
<feature type="short sequence motif" description="HXXXXD motif" evidence="14">
    <location>
        <begin position="312"/>
        <end position="317"/>
    </location>
</feature>
<dbReference type="PANTHER" id="PTHR12563:SF17">
    <property type="entry name" value="DIHYDROXYACETONE PHOSPHATE ACYLTRANSFERASE"/>
    <property type="match status" value="1"/>
</dbReference>
<dbReference type="PANTHER" id="PTHR12563">
    <property type="entry name" value="GLYCEROL-3-PHOSPHATE ACYLTRANSFERASE"/>
    <property type="match status" value="1"/>
</dbReference>
<dbReference type="UniPathway" id="UPA00557">
    <property type="reaction ID" value="UER00612"/>
</dbReference>
<keyword evidence="14" id="KW-0443">Lipid metabolism</keyword>
<evidence type="ECO:0000256" key="7">
    <source>
        <dbReference type="ARBA" id="ARBA00022475"/>
    </source>
</evidence>
<gene>
    <name evidence="14" type="primary">plsB</name>
    <name evidence="15" type="ORF">CW740_00470</name>
</gene>
<dbReference type="CDD" id="cd07993">
    <property type="entry name" value="LPLAT_DHAPAT-like"/>
    <property type="match status" value="1"/>
</dbReference>
<keyword evidence="12 14" id="KW-0012">Acyltransferase</keyword>
<proteinExistence type="inferred from homology"/>
<dbReference type="InterPro" id="IPR002123">
    <property type="entry name" value="Plipid/glycerol_acylTrfase"/>
</dbReference>
<dbReference type="PIRSF" id="PIRSF500064">
    <property type="entry name" value="GPAT"/>
    <property type="match status" value="1"/>
</dbReference>
<evidence type="ECO:0000256" key="4">
    <source>
        <dbReference type="ARBA" id="ARBA00007937"/>
    </source>
</evidence>
<dbReference type="InterPro" id="IPR045520">
    <property type="entry name" value="GPAT/DHAPAT_C"/>
</dbReference>
<evidence type="ECO:0000313" key="16">
    <source>
        <dbReference type="Proteomes" id="UP000232693"/>
    </source>
</evidence>